<comment type="caution">
    <text evidence="2">The sequence shown here is derived from an EMBL/GenBank/DDBJ whole genome shotgun (WGS) entry which is preliminary data.</text>
</comment>
<dbReference type="Gene3D" id="3.40.50.300">
    <property type="entry name" value="P-loop containing nucleotide triphosphate hydrolases"/>
    <property type="match status" value="1"/>
</dbReference>
<dbReference type="Pfam" id="PF13469">
    <property type="entry name" value="Sulfotransfer_3"/>
    <property type="match status" value="1"/>
</dbReference>
<keyword evidence="3" id="KW-1185">Reference proteome</keyword>
<accession>A0A5C4R7H6</accession>
<dbReference type="InterPro" id="IPR027417">
    <property type="entry name" value="P-loop_NTPase"/>
</dbReference>
<dbReference type="PIRSF" id="PIRSF029407">
    <property type="entry name" value="UCP029407"/>
    <property type="match status" value="1"/>
</dbReference>
<evidence type="ECO:0008006" key="4">
    <source>
        <dbReference type="Google" id="ProtNLM"/>
    </source>
</evidence>
<protein>
    <recommendedName>
        <fullName evidence="4">Sulfotransferase family protein</fullName>
    </recommendedName>
</protein>
<dbReference type="EMBL" id="VDDC01000011">
    <property type="protein sequence ID" value="TNH39963.1"/>
    <property type="molecule type" value="Genomic_DNA"/>
</dbReference>
<dbReference type="InterPro" id="IPR014556">
    <property type="entry name" value="UCP029407"/>
</dbReference>
<name>A0A5C4R7H6_9RHOB</name>
<dbReference type="Proteomes" id="UP000304880">
    <property type="component" value="Unassembled WGS sequence"/>
</dbReference>
<evidence type="ECO:0000313" key="3">
    <source>
        <dbReference type="Proteomes" id="UP000304880"/>
    </source>
</evidence>
<dbReference type="AlphaFoldDB" id="A0A5C4R7H6"/>
<gene>
    <name evidence="2" type="ORF">FHD67_06655</name>
</gene>
<feature type="coiled-coil region" evidence="1">
    <location>
        <begin position="392"/>
        <end position="437"/>
    </location>
</feature>
<proteinExistence type="predicted"/>
<organism evidence="2 3">
    <name type="scientific">Paracoccus haeundaensis</name>
    <dbReference type="NCBI Taxonomy" id="225362"/>
    <lineage>
        <taxon>Bacteria</taxon>
        <taxon>Pseudomonadati</taxon>
        <taxon>Pseudomonadota</taxon>
        <taxon>Alphaproteobacteria</taxon>
        <taxon>Rhodobacterales</taxon>
        <taxon>Paracoccaceae</taxon>
        <taxon>Paracoccus</taxon>
    </lineage>
</organism>
<evidence type="ECO:0000256" key="1">
    <source>
        <dbReference type="SAM" id="Coils"/>
    </source>
</evidence>
<keyword evidence="1" id="KW-0175">Coiled coil</keyword>
<reference evidence="2 3" key="1">
    <citation type="submission" date="2019-06" db="EMBL/GenBank/DDBJ databases">
        <authorList>
            <person name="Li J."/>
        </authorList>
    </citation>
    <scope>NUCLEOTIDE SEQUENCE [LARGE SCALE GENOMIC DNA]</scope>
    <source>
        <strain evidence="2 3">CGMCC 1.8012</strain>
    </source>
</reference>
<dbReference type="SUPFAM" id="SSF52540">
    <property type="entry name" value="P-loop containing nucleoside triphosphate hydrolases"/>
    <property type="match status" value="1"/>
</dbReference>
<evidence type="ECO:0000313" key="2">
    <source>
        <dbReference type="EMBL" id="TNH39963.1"/>
    </source>
</evidence>
<dbReference type="RefSeq" id="WP_139598251.1">
    <property type="nucleotide sequence ID" value="NZ_VDDC01000011.1"/>
</dbReference>
<sequence length="476" mass="53081">MTSTSPQTDLTVPPVRTALIVLGMHRSGTSALAGVLGHLGAALPQDLMAPSDMNAKGFFESNRITGLNDRLLAQAGVTWWDPRRFPAAWFDTPEAATLLDEAVEVLRADYGDAALFVMKDPRICRLLPFWIAALDRFGAQVRIVHTHRAAWDVAASLARWAEYEPEFGLVLWSRHVLDAEADSRALPRCFTSFEALMDDWRAVARHIADALDLDWPRGPDQAGVAVDDFLSRDLQHFRGASATGPDGQPLPPVAAELQQVLGAWVDEGESSQDHDRLDRLRSALDASGPLFDGLALRTVHRARQVAHLSGRVESLTADLTQARRDLSRAGQEADRRDAQIAEQAERLEVMERRQHVASVQLRQLTEQREREMQERLRLAIALDDPNAMADRLDDLAERVERVTAERRRERDRLNAEAEAMAAEGARLREDLATARAERDAAQRWGATREAELLASTSWRVTAPLRAVSRVARRLRP</sequence>